<dbReference type="AlphaFoldDB" id="C7QCV4"/>
<sequence>MITWGSLTFAEQTLMRHAIGGRRLAGSVQVYGIGLRWAGAADAPPLRSYTDAEQRKLIPMLAATVLDLIDGGYLVVQESHHAFLRPSDPILAGSQVRDVLADADNWIWDHERSRHFYLGAPAAVREQWTEDAWPAADATGLPTWNELTETEQDILICAQESSGMLTGDFGDWPDPPADSSPAERLAFVEEQLSPLLPFVRKGWIEVRHMPDATSDAFTVIPFEELHSAFADPAMRYQGEEWGIGLSCVFTYAGLAVRRGGAWRL</sequence>
<dbReference type="EMBL" id="CP001700">
    <property type="protein sequence ID" value="ACU70664.1"/>
    <property type="molecule type" value="Genomic_DNA"/>
</dbReference>
<dbReference type="OrthoDB" id="4067342at2"/>
<name>C7QCV4_CATAD</name>
<keyword evidence="2" id="KW-1185">Reference proteome</keyword>
<organism evidence="1 2">
    <name type="scientific">Catenulispora acidiphila (strain DSM 44928 / JCM 14897 / NBRC 102108 / NRRL B-24433 / ID139908)</name>
    <dbReference type="NCBI Taxonomy" id="479433"/>
    <lineage>
        <taxon>Bacteria</taxon>
        <taxon>Bacillati</taxon>
        <taxon>Actinomycetota</taxon>
        <taxon>Actinomycetes</taxon>
        <taxon>Catenulisporales</taxon>
        <taxon>Catenulisporaceae</taxon>
        <taxon>Catenulispora</taxon>
    </lineage>
</organism>
<dbReference type="STRING" id="479433.Caci_1743"/>
<gene>
    <name evidence="1" type="ordered locus">Caci_1743</name>
</gene>
<evidence type="ECO:0000313" key="1">
    <source>
        <dbReference type="EMBL" id="ACU70664.1"/>
    </source>
</evidence>
<dbReference type="KEGG" id="cai:Caci_1743"/>
<protein>
    <submittedName>
        <fullName evidence="1">Uncharacterized protein</fullName>
    </submittedName>
</protein>
<proteinExistence type="predicted"/>
<evidence type="ECO:0000313" key="2">
    <source>
        <dbReference type="Proteomes" id="UP000000851"/>
    </source>
</evidence>
<dbReference type="eggNOG" id="ENOG50320NN">
    <property type="taxonomic scope" value="Bacteria"/>
</dbReference>
<dbReference type="InParanoid" id="C7QCV4"/>
<accession>C7QCV4</accession>
<dbReference type="Proteomes" id="UP000000851">
    <property type="component" value="Chromosome"/>
</dbReference>
<dbReference type="HOGENOM" id="CLU_1052483_0_0_11"/>
<dbReference type="RefSeq" id="WP_012785958.1">
    <property type="nucleotide sequence ID" value="NC_013131.1"/>
</dbReference>
<reference evidence="1 2" key="1">
    <citation type="journal article" date="2009" name="Stand. Genomic Sci.">
        <title>Complete genome sequence of Catenulispora acidiphila type strain (ID 139908).</title>
        <authorList>
            <person name="Copeland A."/>
            <person name="Lapidus A."/>
            <person name="Glavina Del Rio T."/>
            <person name="Nolan M."/>
            <person name="Lucas S."/>
            <person name="Chen F."/>
            <person name="Tice H."/>
            <person name="Cheng J.F."/>
            <person name="Bruce D."/>
            <person name="Goodwin L."/>
            <person name="Pitluck S."/>
            <person name="Mikhailova N."/>
            <person name="Pati A."/>
            <person name="Ivanova N."/>
            <person name="Mavromatis K."/>
            <person name="Chen A."/>
            <person name="Palaniappan K."/>
            <person name="Chain P."/>
            <person name="Land M."/>
            <person name="Hauser L."/>
            <person name="Chang Y.J."/>
            <person name="Jeffries C.D."/>
            <person name="Chertkov O."/>
            <person name="Brettin T."/>
            <person name="Detter J.C."/>
            <person name="Han C."/>
            <person name="Ali Z."/>
            <person name="Tindall B.J."/>
            <person name="Goker M."/>
            <person name="Bristow J."/>
            <person name="Eisen J.A."/>
            <person name="Markowitz V."/>
            <person name="Hugenholtz P."/>
            <person name="Kyrpides N.C."/>
            <person name="Klenk H.P."/>
        </authorList>
    </citation>
    <scope>NUCLEOTIDE SEQUENCE [LARGE SCALE GENOMIC DNA]</scope>
    <source>
        <strain evidence="2">DSM 44928 / JCM 14897 / NBRC 102108 / NRRL B-24433 / ID139908</strain>
    </source>
</reference>